<evidence type="ECO:0000313" key="5">
    <source>
        <dbReference type="Proteomes" id="UP000199047"/>
    </source>
</evidence>
<evidence type="ECO:0000313" key="3">
    <source>
        <dbReference type="EMBL" id="CUW07833.1"/>
    </source>
</evidence>
<name>A0AAN2UF14_9LACO</name>
<gene>
    <name evidence="2" type="ORF">KSL4_0755</name>
    <name evidence="3" type="ORF">PL111_2011</name>
</gene>
<comment type="caution">
    <text evidence="3">The sequence shown here is derived from an EMBL/GenBank/DDBJ whole genome shotgun (WGS) entry which is preliminary data.</text>
</comment>
<reference evidence="4 5" key="1">
    <citation type="submission" date="2015-12" db="EMBL/GenBank/DDBJ databases">
        <authorList>
            <person name="Andreevskaya M."/>
        </authorList>
    </citation>
    <scope>NUCLEOTIDE SEQUENCE [LARGE SCALE GENOMIC DNA]</scope>
    <source>
        <strain evidence="2 5">KSL4-2</strain>
        <strain evidence="3 4">PL111</strain>
    </source>
</reference>
<evidence type="ECO:0000256" key="1">
    <source>
        <dbReference type="SAM" id="Phobius"/>
    </source>
</evidence>
<evidence type="ECO:0000313" key="4">
    <source>
        <dbReference type="Proteomes" id="UP000198868"/>
    </source>
</evidence>
<organism evidence="3 4">
    <name type="scientific">Leuconostoc inhae</name>
    <dbReference type="NCBI Taxonomy" id="178001"/>
    <lineage>
        <taxon>Bacteria</taxon>
        <taxon>Bacillati</taxon>
        <taxon>Bacillota</taxon>
        <taxon>Bacilli</taxon>
        <taxon>Lactobacillales</taxon>
        <taxon>Lactobacillaceae</taxon>
        <taxon>Leuconostoc</taxon>
    </lineage>
</organism>
<dbReference type="Proteomes" id="UP000199047">
    <property type="component" value="Unassembled WGS sequence"/>
</dbReference>
<keyword evidence="1" id="KW-0472">Membrane</keyword>
<dbReference type="RefSeq" id="WP_010390690.1">
    <property type="nucleotide sequence ID" value="NZ_FBSX01000023.1"/>
</dbReference>
<evidence type="ECO:0008006" key="6">
    <source>
        <dbReference type="Google" id="ProtNLM"/>
    </source>
</evidence>
<keyword evidence="5" id="KW-1185">Reference proteome</keyword>
<feature type="transmembrane region" description="Helical" evidence="1">
    <location>
        <begin position="45"/>
        <end position="68"/>
    </location>
</feature>
<sequence>MNEKDDNKQFQQDPVQREINERLKYARYKVPNQKKVRHKYENMQTLLAGIMALGILFGLIAIIIQLFIK</sequence>
<dbReference type="AlphaFoldDB" id="A0AAN2UF14"/>
<protein>
    <recommendedName>
        <fullName evidence="6">Accessory secretory protein Asp4</fullName>
    </recommendedName>
</protein>
<dbReference type="EMBL" id="FBTB01000001">
    <property type="protein sequence ID" value="CUW03374.1"/>
    <property type="molecule type" value="Genomic_DNA"/>
</dbReference>
<dbReference type="Proteomes" id="UP000198868">
    <property type="component" value="Unassembled WGS sequence"/>
</dbReference>
<accession>A0AAN2UF14</accession>
<keyword evidence="1" id="KW-0812">Transmembrane</keyword>
<evidence type="ECO:0000313" key="2">
    <source>
        <dbReference type="EMBL" id="CUW03374.1"/>
    </source>
</evidence>
<dbReference type="EMBL" id="FBTU01000011">
    <property type="protein sequence ID" value="CUW07833.1"/>
    <property type="molecule type" value="Genomic_DNA"/>
</dbReference>
<proteinExistence type="predicted"/>
<keyword evidence="1" id="KW-1133">Transmembrane helix</keyword>